<gene>
    <name evidence="1" type="ORF">CPT_Stubb_033</name>
</gene>
<protein>
    <submittedName>
        <fullName evidence="1">Uncharacterized protein</fullName>
    </submittedName>
</protein>
<proteinExistence type="predicted"/>
<reference evidence="2" key="1">
    <citation type="submission" date="2018-09" db="EMBL/GenBank/DDBJ databases">
        <title>Complete genome of Proteus mirabilis phage Stubb.</title>
        <authorList>
            <person name="Bourgeois T.A."/>
            <person name="Lessor L."/>
            <person name="O'Leary C.J."/>
            <person name="Liu M."/>
        </authorList>
    </citation>
    <scope>NUCLEOTIDE SEQUENCE [LARGE SCALE GENOMIC DNA]</scope>
</reference>
<evidence type="ECO:0000313" key="1">
    <source>
        <dbReference type="EMBL" id="AYJ73173.1"/>
    </source>
</evidence>
<dbReference type="Proteomes" id="UP000269143">
    <property type="component" value="Segment"/>
</dbReference>
<evidence type="ECO:0000313" key="2">
    <source>
        <dbReference type="Proteomes" id="UP000269143"/>
    </source>
</evidence>
<name>A0A3B8DIZ6_9CAUD</name>
<accession>A0A3B8DIZ6</accession>
<keyword evidence="2" id="KW-1185">Reference proteome</keyword>
<sequence>MINLNLTYEEAETLQDLLGGVLSEPSCMRKPTGTAHFHLVKVATRLAFNITEEWRAGTELIPLHIPVIISKDGEEEFEAVRTSLADSYHPKVQTVSFKLKDSLGKSTGVSTSVDLDTSKFSWRRL</sequence>
<dbReference type="EMBL" id="MH830339">
    <property type="protein sequence ID" value="AYJ73173.1"/>
    <property type="molecule type" value="Genomic_DNA"/>
</dbReference>
<organism evidence="1 2">
    <name type="scientific">Proteus phage Stubb</name>
    <dbReference type="NCBI Taxonomy" id="2315597"/>
    <lineage>
        <taxon>Viruses</taxon>
        <taxon>Duplodnaviria</taxon>
        <taxon>Heunggongvirae</taxon>
        <taxon>Uroviricota</taxon>
        <taxon>Caudoviricetes</taxon>
        <taxon>Demerecviridae</taxon>
        <taxon>Novosibvirus</taxon>
        <taxon>Novosibvirus stubb</taxon>
    </lineage>
</organism>